<protein>
    <submittedName>
        <fullName evidence="4">Patatin-like phospholipase family protein</fullName>
    </submittedName>
</protein>
<gene>
    <name evidence="4" type="ORF">PP769_08230</name>
</gene>
<keyword evidence="2" id="KW-0378">Hydrolase</keyword>
<dbReference type="Pfam" id="PF01734">
    <property type="entry name" value="Patatin"/>
    <property type="match status" value="1"/>
</dbReference>
<name>A0AA96JTM8_9BACT</name>
<dbReference type="PANTHER" id="PTHR46394:SF1">
    <property type="entry name" value="PNPLA DOMAIN-CONTAINING PROTEIN"/>
    <property type="match status" value="1"/>
</dbReference>
<dbReference type="GO" id="GO:0016042">
    <property type="term" value="P:lipid catabolic process"/>
    <property type="evidence" value="ECO:0007669"/>
    <property type="project" value="UniProtKB-UniRule"/>
</dbReference>
<feature type="short sequence motif" description="GXGXXG" evidence="2">
    <location>
        <begin position="9"/>
        <end position="14"/>
    </location>
</feature>
<reference evidence="4 5" key="1">
    <citation type="submission" date="2023-01" db="EMBL/GenBank/DDBJ databases">
        <title>Cultivation and genomic characterization of new, ubiquitous marine nitrite-oxidizing bacteria from the Nitrospirales.</title>
        <authorList>
            <person name="Mueller A.J."/>
            <person name="Daebeler A."/>
            <person name="Herbold C.W."/>
            <person name="Kirkegaard R.H."/>
            <person name="Daims H."/>
        </authorList>
    </citation>
    <scope>NUCLEOTIDE SEQUENCE [LARGE SCALE GENOMIC DNA]</scope>
    <source>
        <strain evidence="4 5">VA</strain>
    </source>
</reference>
<feature type="short sequence motif" description="GXSXG" evidence="2">
    <location>
        <begin position="36"/>
        <end position="40"/>
    </location>
</feature>
<dbReference type="EMBL" id="CP116967">
    <property type="protein sequence ID" value="WNM59728.1"/>
    <property type="molecule type" value="Genomic_DNA"/>
</dbReference>
<dbReference type="SUPFAM" id="SSF52151">
    <property type="entry name" value="FabD/lysophospholipase-like"/>
    <property type="match status" value="1"/>
</dbReference>
<dbReference type="InterPro" id="IPR052580">
    <property type="entry name" value="Lipid_Hydrolase"/>
</dbReference>
<keyword evidence="2" id="KW-0442">Lipid degradation</keyword>
<proteinExistence type="predicted"/>
<keyword evidence="5" id="KW-1185">Reference proteome</keyword>
<evidence type="ECO:0000256" key="1">
    <source>
        <dbReference type="ARBA" id="ARBA00023098"/>
    </source>
</evidence>
<dbReference type="KEGG" id="nall:PP769_08230"/>
<dbReference type="Gene3D" id="3.40.1090.10">
    <property type="entry name" value="Cytosolic phospholipase A2 catalytic domain"/>
    <property type="match status" value="1"/>
</dbReference>
<accession>A0AA96JTM8</accession>
<dbReference type="InterPro" id="IPR002641">
    <property type="entry name" value="PNPLA_dom"/>
</dbReference>
<evidence type="ECO:0000313" key="4">
    <source>
        <dbReference type="EMBL" id="WNM59728.1"/>
    </source>
</evidence>
<feature type="domain" description="PNPLA" evidence="3">
    <location>
        <begin position="5"/>
        <end position="254"/>
    </location>
</feature>
<dbReference type="GO" id="GO:0016787">
    <property type="term" value="F:hydrolase activity"/>
    <property type="evidence" value="ECO:0007669"/>
    <property type="project" value="UniProtKB-UniRule"/>
</dbReference>
<feature type="short sequence motif" description="DGA/G" evidence="2">
    <location>
        <begin position="241"/>
        <end position="243"/>
    </location>
</feature>
<organism evidence="4 5">
    <name type="scientific">Candidatus Nitrospira allomarina</name>
    <dbReference type="NCBI Taxonomy" id="3020900"/>
    <lineage>
        <taxon>Bacteria</taxon>
        <taxon>Pseudomonadati</taxon>
        <taxon>Nitrospirota</taxon>
        <taxon>Nitrospiria</taxon>
        <taxon>Nitrospirales</taxon>
        <taxon>Nitrospiraceae</taxon>
        <taxon>Nitrospira</taxon>
    </lineage>
</organism>
<feature type="active site" description="Proton acceptor" evidence="2">
    <location>
        <position position="241"/>
    </location>
</feature>
<evidence type="ECO:0000313" key="5">
    <source>
        <dbReference type="Proteomes" id="UP001302719"/>
    </source>
</evidence>
<evidence type="ECO:0000256" key="2">
    <source>
        <dbReference type="PROSITE-ProRule" id="PRU01161"/>
    </source>
</evidence>
<dbReference type="PROSITE" id="PS51635">
    <property type="entry name" value="PNPLA"/>
    <property type="match status" value="1"/>
</dbReference>
<feature type="active site" description="Nucleophile" evidence="2">
    <location>
        <position position="38"/>
    </location>
</feature>
<dbReference type="PANTHER" id="PTHR46394">
    <property type="entry name" value="ANNEXIN"/>
    <property type="match status" value="1"/>
</dbReference>
<evidence type="ECO:0000259" key="3">
    <source>
        <dbReference type="PROSITE" id="PS51635"/>
    </source>
</evidence>
<dbReference type="Proteomes" id="UP001302719">
    <property type="component" value="Chromosome"/>
</dbReference>
<dbReference type="AlphaFoldDB" id="A0AA96JTM8"/>
<dbReference type="InterPro" id="IPR016035">
    <property type="entry name" value="Acyl_Trfase/lysoPLipase"/>
</dbReference>
<dbReference type="RefSeq" id="WP_312646554.1">
    <property type="nucleotide sequence ID" value="NZ_CP116967.1"/>
</dbReference>
<keyword evidence="1 2" id="KW-0443">Lipid metabolism</keyword>
<sequence>MEYDLVFEGGGAKGMVFVGAMQAFGEAEHTMGRLLGTSAGAITATLLAAGYTTQEMLEALVEEQGGQPVFLGFMGVPGPFDETEVANSAMIEFFRAVDLPLVPEFIEKKIDGALVTLLSKSKKYSHLFSFVERGGWFTAQKFLVWMEKKLNTGQVNGKARQFGGMTLLEFFQATGKELSLVASDTTGQQVLVLNHRTAPQCPIVWAVRMSMSIPLVWEEVEWFPEWGTYREHDISGHHIVDGGVLSNFPIELLVSNAPHVVAVMGEKKVGNIIGMLIDEKLPVPNAPLVPEKSSGLDFGRLKTIQRLKRLVDTMTNAHDKQIIDSLSDLVVRLPAKGYGTTEFDMTDDRRNALVAAGKQAMGDYVAAWEAADSKGIDLVHLERVQEASTRIATGILSGG</sequence>